<dbReference type="Proteomes" id="UP000050411">
    <property type="component" value="Unassembled WGS sequence"/>
</dbReference>
<dbReference type="AlphaFoldDB" id="A0A0P9RIQ0"/>
<dbReference type="InterPro" id="IPR032710">
    <property type="entry name" value="NTF2-like_dom_sf"/>
</dbReference>
<evidence type="ECO:0000313" key="3">
    <source>
        <dbReference type="Proteomes" id="UP000050411"/>
    </source>
</evidence>
<reference evidence="2 4" key="2">
    <citation type="submission" date="2016-10" db="EMBL/GenBank/DDBJ databases">
        <authorList>
            <person name="Varghese N."/>
            <person name="Submissions S."/>
        </authorList>
    </citation>
    <scope>NUCLEOTIDE SEQUENCE [LARGE SCALE GENOMIC DNA]</scope>
    <source>
        <strain evidence="2 4">DSM 14939</strain>
    </source>
</reference>
<evidence type="ECO:0000313" key="2">
    <source>
        <dbReference type="EMBL" id="SDO65159.1"/>
    </source>
</evidence>
<dbReference type="RefSeq" id="WP_010430958.1">
    <property type="nucleotide sequence ID" value="NZ_FNJH01000001.1"/>
</dbReference>
<dbReference type="Proteomes" id="UP000183042">
    <property type="component" value="Unassembled WGS sequence"/>
</dbReference>
<comment type="caution">
    <text evidence="1">The sequence shown here is derived from an EMBL/GenBank/DDBJ whole genome shotgun (WGS) entry which is preliminary data.</text>
</comment>
<dbReference type="EMBL" id="FNJH01000001">
    <property type="protein sequence ID" value="SDO65159.1"/>
    <property type="molecule type" value="Genomic_DNA"/>
</dbReference>
<protein>
    <submittedName>
        <fullName evidence="2">Lumazine-binding</fullName>
    </submittedName>
</protein>
<dbReference type="Pfam" id="PF12893">
    <property type="entry name" value="Lumazine_bd_2"/>
    <property type="match status" value="1"/>
</dbReference>
<reference evidence="1 3" key="1">
    <citation type="submission" date="2015-09" db="EMBL/GenBank/DDBJ databases">
        <title>Genome announcement of multiple Pseudomonas syringae strains.</title>
        <authorList>
            <person name="Thakur S."/>
            <person name="Wang P.W."/>
            <person name="Gong Y."/>
            <person name="Weir B.S."/>
            <person name="Guttman D.S."/>
        </authorList>
    </citation>
    <scope>NUCLEOTIDE SEQUENCE [LARGE SCALE GENOMIC DNA]</scope>
    <source>
        <strain evidence="1 3">ICMP19117</strain>
    </source>
</reference>
<dbReference type="EMBL" id="LJQB01000063">
    <property type="protein sequence ID" value="KPW84032.1"/>
    <property type="molecule type" value="Genomic_DNA"/>
</dbReference>
<dbReference type="InterPro" id="IPR039437">
    <property type="entry name" value="FrzH/put_lumazine-bd"/>
</dbReference>
<evidence type="ECO:0000313" key="4">
    <source>
        <dbReference type="Proteomes" id="UP000183042"/>
    </source>
</evidence>
<evidence type="ECO:0000313" key="1">
    <source>
        <dbReference type="EMBL" id="KPW84032.1"/>
    </source>
</evidence>
<dbReference type="Gene3D" id="3.10.450.50">
    <property type="match status" value="1"/>
</dbReference>
<organism evidence="1 3">
    <name type="scientific">Pseudomonas congelans</name>
    <dbReference type="NCBI Taxonomy" id="200452"/>
    <lineage>
        <taxon>Bacteria</taxon>
        <taxon>Pseudomonadati</taxon>
        <taxon>Pseudomonadota</taxon>
        <taxon>Gammaproteobacteria</taxon>
        <taxon>Pseudomonadales</taxon>
        <taxon>Pseudomonadaceae</taxon>
        <taxon>Pseudomonas</taxon>
    </lineage>
</organism>
<sequence length="128" mass="14032">MSKNIKAVPTNDYNAVIATASRYVEGLRTGSVATIEEAFHKDAVMYGFTNGQLLGGPISNLYTFVETHGTAPDITTRLDVLAITPTTAVVRVDMEKDAIGADYNDYLTLIKIDDSWKVIAKVYHQFEG</sequence>
<dbReference type="PATRIC" id="fig|200452.3.peg.5049"/>
<keyword evidence="4" id="KW-1185">Reference proteome</keyword>
<accession>A0A0P9RIQ0</accession>
<gene>
    <name evidence="1" type="ORF">ALO92_04218</name>
    <name evidence="2" type="ORF">SAMN05216596_1011051</name>
</gene>
<name>A0A0P9RIQ0_9PSED</name>
<dbReference type="SUPFAM" id="SSF54427">
    <property type="entry name" value="NTF2-like"/>
    <property type="match status" value="1"/>
</dbReference>
<proteinExistence type="predicted"/>
<dbReference type="GeneID" id="65074296"/>